<protein>
    <submittedName>
        <fullName evidence="1">Uncharacterized protein</fullName>
    </submittedName>
</protein>
<gene>
    <name evidence="1" type="ORF">HMPREF9436_00060</name>
</gene>
<organism evidence="1 2">
    <name type="scientific">Faecalibacterium cf. prausnitzii KLE1255</name>
    <dbReference type="NCBI Taxonomy" id="748224"/>
    <lineage>
        <taxon>Bacteria</taxon>
        <taxon>Bacillati</taxon>
        <taxon>Bacillota</taxon>
        <taxon>Clostridia</taxon>
        <taxon>Eubacteriales</taxon>
        <taxon>Oscillospiraceae</taxon>
        <taxon>Faecalibacterium</taxon>
    </lineage>
</organism>
<evidence type="ECO:0000313" key="1">
    <source>
        <dbReference type="EMBL" id="EFQ08419.1"/>
    </source>
</evidence>
<comment type="caution">
    <text evidence="1">The sequence shown here is derived from an EMBL/GenBank/DDBJ whole genome shotgun (WGS) entry which is preliminary data.</text>
</comment>
<dbReference type="EMBL" id="AECU01000009">
    <property type="protein sequence ID" value="EFQ08419.1"/>
    <property type="molecule type" value="Genomic_DNA"/>
</dbReference>
<sequence>AGGSSPFHRTRKCREIERFHGFFVFLAESAHFCASPAHFTKKP</sequence>
<dbReference type="Proteomes" id="UP000006028">
    <property type="component" value="Unassembled WGS sequence"/>
</dbReference>
<dbReference type="AlphaFoldDB" id="E2ZEI5"/>
<name>E2ZEI5_9FIRM</name>
<dbReference type="HOGENOM" id="CLU_3226278_0_0_9"/>
<evidence type="ECO:0000313" key="2">
    <source>
        <dbReference type="Proteomes" id="UP000006028"/>
    </source>
</evidence>
<proteinExistence type="predicted"/>
<accession>E2ZEI5</accession>
<reference evidence="1 2" key="1">
    <citation type="submission" date="2010-08" db="EMBL/GenBank/DDBJ databases">
        <authorList>
            <person name="Weinstock G."/>
            <person name="Sodergren E."/>
            <person name="Clifton S."/>
            <person name="Fulton L."/>
            <person name="Fulton B."/>
            <person name="Courtney L."/>
            <person name="Fronick C."/>
            <person name="Harrison M."/>
            <person name="Strong C."/>
            <person name="Farmer C."/>
            <person name="Delahaunty K."/>
            <person name="Markovic C."/>
            <person name="Hall O."/>
            <person name="Minx P."/>
            <person name="Tomlinson C."/>
            <person name="Mitreva M."/>
            <person name="Hou S."/>
            <person name="Chen J."/>
            <person name="Wollam A."/>
            <person name="Pepin K.H."/>
            <person name="Johnson M."/>
            <person name="Bhonagiri V."/>
            <person name="Zhang X."/>
            <person name="Suruliraj S."/>
            <person name="Warren W."/>
            <person name="Chinwalla A."/>
            <person name="Mardis E.R."/>
            <person name="Wilson R.K."/>
        </authorList>
    </citation>
    <scope>NUCLEOTIDE SEQUENCE [LARGE SCALE GENOMIC DNA]</scope>
    <source>
        <strain evidence="1 2">KLE1255</strain>
    </source>
</reference>
<feature type="non-terminal residue" evidence="1">
    <location>
        <position position="1"/>
    </location>
</feature>